<reference evidence="2 3" key="1">
    <citation type="journal article" date="2007" name="PLoS Genet.">
        <title>Patterns and implications of gene gain and loss in the evolution of Prochlorococcus.</title>
        <authorList>
            <person name="Kettler G.C."/>
            <person name="Martiny A.C."/>
            <person name="Huang K."/>
            <person name="Zucker J."/>
            <person name="Coleman M.L."/>
            <person name="Rodrigue S."/>
            <person name="Chen F."/>
            <person name="Lapidus A."/>
            <person name="Ferriera S."/>
            <person name="Johnson J."/>
            <person name="Steglich C."/>
            <person name="Church G.M."/>
            <person name="Richardson P."/>
            <person name="Chisholm S.W."/>
        </authorList>
    </citation>
    <scope>NUCLEOTIDE SEQUENCE [LARGE SCALE GENOMIC DNA]</scope>
    <source>
        <strain evidence="2 3">MIT 9303</strain>
    </source>
</reference>
<protein>
    <submittedName>
        <fullName evidence="2">Uncharacterized protein</fullName>
    </submittedName>
</protein>
<sequence>MKPLNPGLKGIGRYGSFRQPRQDGSSGHLSNTPLQEKKITQATHAARPTKKPRPMSPVSECSDALVDVKNQVIPVGWPAHKKDPWLLCIHSKGLGVLV</sequence>
<evidence type="ECO:0000313" key="3">
    <source>
        <dbReference type="Proteomes" id="UP000002274"/>
    </source>
</evidence>
<feature type="region of interest" description="Disordered" evidence="1">
    <location>
        <begin position="1"/>
        <end position="60"/>
    </location>
</feature>
<evidence type="ECO:0000256" key="1">
    <source>
        <dbReference type="SAM" id="MobiDB-lite"/>
    </source>
</evidence>
<dbReference type="EMBL" id="CP000554">
    <property type="protein sequence ID" value="ABM77890.1"/>
    <property type="molecule type" value="Genomic_DNA"/>
</dbReference>
<dbReference type="KEGG" id="pmf:P9303_11411"/>
<accession>A2C8T0</accession>
<name>A2C8T0_PROM3</name>
<feature type="compositionally biased region" description="Polar residues" evidence="1">
    <location>
        <begin position="22"/>
        <end position="34"/>
    </location>
</feature>
<proteinExistence type="predicted"/>
<dbReference type="Proteomes" id="UP000002274">
    <property type="component" value="Chromosome"/>
</dbReference>
<dbReference type="RefSeq" id="WP_011825791.1">
    <property type="nucleotide sequence ID" value="NC_008820.1"/>
</dbReference>
<dbReference type="HOGENOM" id="CLU_2331439_0_0_3"/>
<gene>
    <name evidence="2" type="ordered locus">P9303_11411</name>
</gene>
<dbReference type="AlphaFoldDB" id="A2C8T0"/>
<organism evidence="2 3">
    <name type="scientific">Prochlorococcus marinus (strain MIT 9303)</name>
    <dbReference type="NCBI Taxonomy" id="59922"/>
    <lineage>
        <taxon>Bacteria</taxon>
        <taxon>Bacillati</taxon>
        <taxon>Cyanobacteriota</taxon>
        <taxon>Cyanophyceae</taxon>
        <taxon>Synechococcales</taxon>
        <taxon>Prochlorococcaceae</taxon>
        <taxon>Prochlorococcus</taxon>
    </lineage>
</organism>
<dbReference type="STRING" id="59922.P9303_11411"/>
<evidence type="ECO:0000313" key="2">
    <source>
        <dbReference type="EMBL" id="ABM77890.1"/>
    </source>
</evidence>